<reference evidence="3 4" key="3">
    <citation type="submission" date="2017-09" db="EMBL/GenBank/DDBJ databases">
        <title>Tripartite evolution among Lactobacillus johnsonii, Lactobacillus taiwanensis, Lactobacillus reuteri and their rodent host.</title>
        <authorList>
            <person name="Wang T."/>
            <person name="Knowles S."/>
            <person name="Cheng C."/>
        </authorList>
    </citation>
    <scope>NUCLEOTIDE SEQUENCE [LARGE SCALE GENOMIC DNA]</scope>
    <source>
        <strain evidence="2 3">609q</strain>
        <strain evidence="1 4">609u</strain>
    </source>
</reference>
<dbReference type="Proteomes" id="UP000215828">
    <property type="component" value="Unassembled WGS sequence"/>
</dbReference>
<evidence type="ECO:0000313" key="2">
    <source>
        <dbReference type="EMBL" id="OYR93021.1"/>
    </source>
</evidence>
<name>A0A256LHV5_9LACO</name>
<proteinExistence type="predicted"/>
<comment type="caution">
    <text evidence="2">The sequence shown here is derived from an EMBL/GenBank/DDBJ whole genome shotgun (WGS) entry which is preliminary data.</text>
</comment>
<dbReference type="EMBL" id="NGNV01000003">
    <property type="protein sequence ID" value="OYR88941.1"/>
    <property type="molecule type" value="Genomic_DNA"/>
</dbReference>
<evidence type="ECO:0000313" key="1">
    <source>
        <dbReference type="EMBL" id="OYR88941.1"/>
    </source>
</evidence>
<reference evidence="1" key="2">
    <citation type="submission" date="2017-05" db="EMBL/GenBank/DDBJ databases">
        <authorList>
            <person name="Lin X.B."/>
            <person name="Stothard P."/>
            <person name="Tasseva G."/>
            <person name="Walter J."/>
        </authorList>
    </citation>
    <scope>NUCLEOTIDE SEQUENCE</scope>
    <source>
        <strain evidence="1">609u</strain>
    </source>
</reference>
<reference evidence="2 3" key="1">
    <citation type="submission" date="2017-04" db="EMBL/GenBank/DDBJ databases">
        <authorList>
            <person name="Afonso C.L."/>
            <person name="Miller P.J."/>
            <person name="Scott M.A."/>
            <person name="Spackman E."/>
            <person name="Goraichik I."/>
            <person name="Dimitrov K.M."/>
            <person name="Suarez D.L."/>
            <person name="Swayne D.E."/>
        </authorList>
    </citation>
    <scope>NUCLEOTIDE SEQUENCE [LARGE SCALE GENOMIC DNA]</scope>
    <source>
        <strain evidence="2 3">609q</strain>
    </source>
</reference>
<dbReference type="EMBL" id="NGNX01000005">
    <property type="protein sequence ID" value="OYR93021.1"/>
    <property type="molecule type" value="Genomic_DNA"/>
</dbReference>
<evidence type="ECO:0000313" key="3">
    <source>
        <dbReference type="Proteomes" id="UP000215828"/>
    </source>
</evidence>
<dbReference type="Proteomes" id="UP000216316">
    <property type="component" value="Unassembled WGS sequence"/>
</dbReference>
<dbReference type="RefSeq" id="WP_094495870.1">
    <property type="nucleotide sequence ID" value="NZ_NGNV01000003.1"/>
</dbReference>
<accession>A0A256LHV5</accession>
<evidence type="ECO:0000313" key="4">
    <source>
        <dbReference type="Proteomes" id="UP000216316"/>
    </source>
</evidence>
<sequence>MGKKIIKKKQSLFERIFKAKRASPSGLSQKDIKSMLDFLGYRACTKNGLLYLKDGSVSRYLKVEPTDLFSLDDDTRIKYLIAFTMFNRVFTPDYKIVILSTRIDTSQQQIYWRKLRMSNMIGKPSQSDIRKQLQRYYLGKVINLEREADSYSDINFYIQVFADNKKELKSVVKSAKFADQGYLHLREIKKKETGEVLYRLNNLNSK</sequence>
<dbReference type="AlphaFoldDB" id="A0A256LHV5"/>
<gene>
    <name evidence="1" type="ORF">CBF53_01120</name>
    <name evidence="2" type="ORF">CBF70_02135</name>
</gene>
<keyword evidence="4" id="KW-1185">Reference proteome</keyword>
<organism evidence="2 3">
    <name type="scientific">Lactobacillus taiwanensis</name>
    <dbReference type="NCBI Taxonomy" id="508451"/>
    <lineage>
        <taxon>Bacteria</taxon>
        <taxon>Bacillati</taxon>
        <taxon>Bacillota</taxon>
        <taxon>Bacilli</taxon>
        <taxon>Lactobacillales</taxon>
        <taxon>Lactobacillaceae</taxon>
        <taxon>Lactobacillus</taxon>
    </lineage>
</organism>
<protein>
    <submittedName>
        <fullName evidence="2">Uncharacterized protein</fullName>
    </submittedName>
</protein>